<protein>
    <recommendedName>
        <fullName evidence="1">DUF1828 domain-containing protein</fullName>
    </recommendedName>
</protein>
<evidence type="ECO:0000259" key="1">
    <source>
        <dbReference type="Pfam" id="PF08861"/>
    </source>
</evidence>
<keyword evidence="3" id="KW-1185">Reference proteome</keyword>
<dbReference type="RefSeq" id="WP_175893549.1">
    <property type="nucleotide sequence ID" value="NZ_CADFDQ010000003.1"/>
</dbReference>
<gene>
    <name evidence="2" type="ORF">FEQ00_00775</name>
</gene>
<proteinExistence type="predicted"/>
<evidence type="ECO:0000313" key="2">
    <source>
        <dbReference type="EMBL" id="MDR8752371.1"/>
    </source>
</evidence>
<comment type="caution">
    <text evidence="2">The sequence shown here is derived from an EMBL/GenBank/DDBJ whole genome shotgun (WGS) entry which is preliminary data.</text>
</comment>
<dbReference type="EMBL" id="VJSY01000004">
    <property type="protein sequence ID" value="MDR8752371.1"/>
    <property type="molecule type" value="Genomic_DNA"/>
</dbReference>
<reference evidence="2 3" key="1">
    <citation type="submission" date="2019-06" db="EMBL/GenBank/DDBJ databases">
        <title>Evolution of Burkholderia multivorans in the lungs of Cystic Fibrosis patients.</title>
        <authorList>
            <person name="Moreira L.M."/>
        </authorList>
    </citation>
    <scope>NUCLEOTIDE SEQUENCE [LARGE SCALE GENOMIC DNA]</scope>
    <source>
        <strain evidence="2 3">VC13239</strain>
    </source>
</reference>
<evidence type="ECO:0000313" key="3">
    <source>
        <dbReference type="Proteomes" id="UP001248067"/>
    </source>
</evidence>
<dbReference type="InterPro" id="IPR014960">
    <property type="entry name" value="DUF1828"/>
</dbReference>
<dbReference type="Pfam" id="PF08861">
    <property type="entry name" value="DUF1828"/>
    <property type="match status" value="1"/>
</dbReference>
<dbReference type="Proteomes" id="UP001248067">
    <property type="component" value="Unassembled WGS sequence"/>
</dbReference>
<feature type="domain" description="DUF1828" evidence="1">
    <location>
        <begin position="23"/>
        <end position="112"/>
    </location>
</feature>
<name>A0ABU2DXW8_9BURK</name>
<accession>A0ABU2DXW8</accession>
<organism evidence="2 3">
    <name type="scientific">Burkholderia pseudomultivorans</name>
    <dbReference type="NCBI Taxonomy" id="1207504"/>
    <lineage>
        <taxon>Bacteria</taxon>
        <taxon>Pseudomonadati</taxon>
        <taxon>Pseudomonadota</taxon>
        <taxon>Betaproteobacteria</taxon>
        <taxon>Burkholderiales</taxon>
        <taxon>Burkholderiaceae</taxon>
        <taxon>Burkholderia</taxon>
        <taxon>Burkholderia cepacia complex</taxon>
    </lineage>
</organism>
<sequence>MCESWCSELDVVEDGDTLRLSMPLTEVDGDYVTVWVRSTLGGWRLEDAGSTLMRMSYDSDISTLLKGPRRVLLDRLLVEYGARLEDSGQVVSESSEADLGHALLRYSQALLRANELKSWTRTRVASTFFEDLRTNLVEIVGAERVVQNYSVPGVPSADDYRVDFSIAGAAEPLFVFGIPSKDRARLATIVLQHLQQHLDRFNSIVVFQNAAEIGTGDLRRLMNAANDMVDSIDARDALERKIRHRLVA</sequence>